<keyword evidence="1" id="KW-1133">Transmembrane helix</keyword>
<dbReference type="EMBL" id="CP000828">
    <property type="protein sequence ID" value="ABW29001.1"/>
    <property type="molecule type" value="Genomic_DNA"/>
</dbReference>
<accession>B0C9I8</accession>
<evidence type="ECO:0000256" key="1">
    <source>
        <dbReference type="SAM" id="Phobius"/>
    </source>
</evidence>
<keyword evidence="1" id="KW-0472">Membrane</keyword>
<keyword evidence="3" id="KW-1185">Reference proteome</keyword>
<gene>
    <name evidence="2" type="ordered locus">AM1_4018</name>
</gene>
<dbReference type="KEGG" id="amr:AM1_4018"/>
<name>B0C9I8_ACAM1</name>
<evidence type="ECO:0000313" key="3">
    <source>
        <dbReference type="Proteomes" id="UP000000268"/>
    </source>
</evidence>
<keyword evidence="1" id="KW-0812">Transmembrane</keyword>
<organism evidence="2 3">
    <name type="scientific">Acaryochloris marina (strain MBIC 11017)</name>
    <dbReference type="NCBI Taxonomy" id="329726"/>
    <lineage>
        <taxon>Bacteria</taxon>
        <taxon>Bacillati</taxon>
        <taxon>Cyanobacteriota</taxon>
        <taxon>Cyanophyceae</taxon>
        <taxon>Acaryochloridales</taxon>
        <taxon>Acaryochloridaceae</taxon>
        <taxon>Acaryochloris</taxon>
    </lineage>
</organism>
<dbReference type="Proteomes" id="UP000000268">
    <property type="component" value="Chromosome"/>
</dbReference>
<dbReference type="HOGENOM" id="CLU_3178820_0_0_3"/>
<dbReference type="STRING" id="329726.AM1_4018"/>
<evidence type="ECO:0000313" key="2">
    <source>
        <dbReference type="EMBL" id="ABW29001.1"/>
    </source>
</evidence>
<dbReference type="AlphaFoldDB" id="B0C9I8"/>
<protein>
    <submittedName>
        <fullName evidence="2">Uncharacterized protein</fullName>
    </submittedName>
</protein>
<proteinExistence type="predicted"/>
<sequence length="46" mass="5314">MHSLKYLLLPSLMLEAMGLMTIPTFLNRLLLLTRLERLISKLAKLC</sequence>
<feature type="transmembrane region" description="Helical" evidence="1">
    <location>
        <begin position="6"/>
        <end position="31"/>
    </location>
</feature>
<reference evidence="2 3" key="1">
    <citation type="journal article" date="2008" name="Proc. Natl. Acad. Sci. U.S.A.">
        <title>Niche adaptation and genome expansion in the chlorophyll d-producing cyanobacterium Acaryochloris marina.</title>
        <authorList>
            <person name="Swingley W.D."/>
            <person name="Chen M."/>
            <person name="Cheung P.C."/>
            <person name="Conrad A.L."/>
            <person name="Dejesa L.C."/>
            <person name="Hao J."/>
            <person name="Honchak B.M."/>
            <person name="Karbach L.E."/>
            <person name="Kurdoglu A."/>
            <person name="Lahiri S."/>
            <person name="Mastrian S.D."/>
            <person name="Miyashita H."/>
            <person name="Page L."/>
            <person name="Ramakrishna P."/>
            <person name="Satoh S."/>
            <person name="Sattley W.M."/>
            <person name="Shimada Y."/>
            <person name="Taylor H.L."/>
            <person name="Tomo T."/>
            <person name="Tsuchiya T."/>
            <person name="Wang Z.T."/>
            <person name="Raymond J."/>
            <person name="Mimuro M."/>
            <person name="Blankenship R.E."/>
            <person name="Touchman J.W."/>
        </authorList>
    </citation>
    <scope>NUCLEOTIDE SEQUENCE [LARGE SCALE GENOMIC DNA]</scope>
    <source>
        <strain evidence="3">MBIC 11017</strain>
    </source>
</reference>